<name>A0A8C7MBJ9_ONCKI</name>
<dbReference type="PANTHER" id="PTHR43798:SF14">
    <property type="entry name" value="SERINE HYDROLASE-LIKE PROTEIN DDB_G0286239"/>
    <property type="match status" value="1"/>
</dbReference>
<evidence type="ECO:0000256" key="2">
    <source>
        <dbReference type="ARBA" id="ARBA00022801"/>
    </source>
</evidence>
<dbReference type="InterPro" id="IPR000073">
    <property type="entry name" value="AB_hydrolase_1"/>
</dbReference>
<evidence type="ECO:0000259" key="3">
    <source>
        <dbReference type="Pfam" id="PF00561"/>
    </source>
</evidence>
<dbReference type="Gene3D" id="3.40.50.1820">
    <property type="entry name" value="alpha/beta hydrolase"/>
    <property type="match status" value="1"/>
</dbReference>
<dbReference type="GO" id="GO:0016020">
    <property type="term" value="C:membrane"/>
    <property type="evidence" value="ECO:0007669"/>
    <property type="project" value="TreeGrafter"/>
</dbReference>
<feature type="domain" description="AB hydrolase-1" evidence="3">
    <location>
        <begin position="45"/>
        <end position="164"/>
    </location>
</feature>
<dbReference type="SUPFAM" id="SSF53474">
    <property type="entry name" value="alpha/beta-Hydrolases"/>
    <property type="match status" value="1"/>
</dbReference>
<dbReference type="GO" id="GO:0016787">
    <property type="term" value="F:hydrolase activity"/>
    <property type="evidence" value="ECO:0007669"/>
    <property type="project" value="UniProtKB-KW"/>
</dbReference>
<accession>A0A8C7MBJ9</accession>
<comment type="similarity">
    <text evidence="1">Belongs to the AB hydrolase superfamily.</text>
</comment>
<dbReference type="GeneTree" id="ENSGT00530000063960"/>
<evidence type="ECO:0000313" key="4">
    <source>
        <dbReference type="Ensembl" id="ENSOKIP00005042580.1"/>
    </source>
</evidence>
<reference evidence="4" key="2">
    <citation type="submission" date="2025-09" db="UniProtKB">
        <authorList>
            <consortium name="Ensembl"/>
        </authorList>
    </citation>
    <scope>IDENTIFICATION</scope>
</reference>
<dbReference type="PANTHER" id="PTHR43798">
    <property type="entry name" value="MONOACYLGLYCEROL LIPASE"/>
    <property type="match status" value="1"/>
</dbReference>
<dbReference type="InterPro" id="IPR029058">
    <property type="entry name" value="AB_hydrolase_fold"/>
</dbReference>
<protein>
    <recommendedName>
        <fullName evidence="3">AB hydrolase-1 domain-containing protein</fullName>
    </recommendedName>
</protein>
<evidence type="ECO:0000256" key="1">
    <source>
        <dbReference type="ARBA" id="ARBA00008645"/>
    </source>
</evidence>
<dbReference type="Ensembl" id="ENSOKIT00005044890.1">
    <property type="protein sequence ID" value="ENSOKIP00005042580.1"/>
    <property type="gene ID" value="ENSOKIG00005017990.1"/>
</dbReference>
<organism evidence="4 5">
    <name type="scientific">Oncorhynchus kisutch</name>
    <name type="common">Coho salmon</name>
    <name type="synonym">Salmo kisutch</name>
    <dbReference type="NCBI Taxonomy" id="8019"/>
    <lineage>
        <taxon>Eukaryota</taxon>
        <taxon>Metazoa</taxon>
        <taxon>Chordata</taxon>
        <taxon>Craniata</taxon>
        <taxon>Vertebrata</taxon>
        <taxon>Euteleostomi</taxon>
        <taxon>Actinopterygii</taxon>
        <taxon>Neopterygii</taxon>
        <taxon>Teleostei</taxon>
        <taxon>Protacanthopterygii</taxon>
        <taxon>Salmoniformes</taxon>
        <taxon>Salmonidae</taxon>
        <taxon>Salmoninae</taxon>
        <taxon>Oncorhynchus</taxon>
    </lineage>
</organism>
<keyword evidence="2" id="KW-0378">Hydrolase</keyword>
<dbReference type="Pfam" id="PF00561">
    <property type="entry name" value="Abhydrolase_1"/>
    <property type="match status" value="1"/>
</dbReference>
<dbReference type="AlphaFoldDB" id="A0A8C7MBJ9"/>
<dbReference type="InterPro" id="IPR050266">
    <property type="entry name" value="AB_hydrolase_sf"/>
</dbReference>
<dbReference type="PRINTS" id="PR00111">
    <property type="entry name" value="ABHYDROLASE"/>
</dbReference>
<evidence type="ECO:0000313" key="5">
    <source>
        <dbReference type="Proteomes" id="UP000694557"/>
    </source>
</evidence>
<dbReference type="Proteomes" id="UP000694557">
    <property type="component" value="Unassembled WGS sequence"/>
</dbReference>
<reference evidence="4" key="1">
    <citation type="submission" date="2025-08" db="UniProtKB">
        <authorList>
            <consortium name="Ensembl"/>
        </authorList>
    </citation>
    <scope>IDENTIFICATION</scope>
</reference>
<gene>
    <name evidence="4" type="primary">LOC109865310</name>
</gene>
<keyword evidence="5" id="KW-1185">Reference proteome</keyword>
<proteinExistence type="inferred from homology"/>
<sequence>IMQTLKGVRHLMTSATMKQAVSEFNMPVPWGEIRGKVWGPDHGRPILCLHGWADNCGTFNTLIPLLPKEWTCVAVDMAGHGLSSHRPPGVFYSFPAYVADIRRVIGALQWKRFSIIGHSMGGNVAGIFSALYPEMVESVVLLDSYGFLPTDAKELHTVIRQGFEGMLEFEKKKDEEKEKVYTYENALMRLLAANPSLSEQSAHILLERGLSQVEGGVVFTRDFRINLKNVVRDTLPSLHHFTIITEGFEKMFSEPQQKTFTSTLLQGYKDRSGMVVNVPGDHHVHLNTPETVAQLVTDFLQKEAPSHSTVDLSSLSFLHMALELSNNHSTNWTKASSWYSLTINRSSFLLFSLILVIVSDKSNCLRRQEKKT</sequence>